<keyword evidence="2" id="KW-1185">Reference proteome</keyword>
<reference evidence="1" key="1">
    <citation type="submission" date="2023-10" db="EMBL/GenBank/DDBJ databases">
        <authorList>
            <person name="Domelevo Entfellner J.-B."/>
        </authorList>
    </citation>
    <scope>NUCLEOTIDE SEQUENCE</scope>
</reference>
<dbReference type="AlphaFoldDB" id="A0AA86W6F7"/>
<organism evidence="1 2">
    <name type="scientific">Sphenostylis stenocarpa</name>
    <dbReference type="NCBI Taxonomy" id="92480"/>
    <lineage>
        <taxon>Eukaryota</taxon>
        <taxon>Viridiplantae</taxon>
        <taxon>Streptophyta</taxon>
        <taxon>Embryophyta</taxon>
        <taxon>Tracheophyta</taxon>
        <taxon>Spermatophyta</taxon>
        <taxon>Magnoliopsida</taxon>
        <taxon>eudicotyledons</taxon>
        <taxon>Gunneridae</taxon>
        <taxon>Pentapetalae</taxon>
        <taxon>rosids</taxon>
        <taxon>fabids</taxon>
        <taxon>Fabales</taxon>
        <taxon>Fabaceae</taxon>
        <taxon>Papilionoideae</taxon>
        <taxon>50 kb inversion clade</taxon>
        <taxon>NPAAA clade</taxon>
        <taxon>indigoferoid/millettioid clade</taxon>
        <taxon>Phaseoleae</taxon>
        <taxon>Sphenostylis</taxon>
    </lineage>
</organism>
<dbReference type="Proteomes" id="UP001189624">
    <property type="component" value="Chromosome 11"/>
</dbReference>
<sequence>MELELKQHRSGELTLEFGLNWEEWVGKQVLVKGHIYRKQGNVQPSRVVHGGFCIACTSFKTYIFGDVGECDEMNEVVDCGRRNIGGSKEGIRPSLAAGKGGTAKQGGVDLEWSYAGIALGVSFARTVERKLMNNSTDFKRVQNSNIGSSCRCSRSSSARSRVIKSVTVT</sequence>
<name>A0AA86W6F7_9FABA</name>
<evidence type="ECO:0000313" key="2">
    <source>
        <dbReference type="Proteomes" id="UP001189624"/>
    </source>
</evidence>
<protein>
    <submittedName>
        <fullName evidence="1">Uncharacterized protein</fullName>
    </submittedName>
</protein>
<dbReference type="EMBL" id="OY731408">
    <property type="protein sequence ID" value="CAJ1979011.1"/>
    <property type="molecule type" value="Genomic_DNA"/>
</dbReference>
<accession>A0AA86W6F7</accession>
<gene>
    <name evidence="1" type="ORF">AYBTSS11_LOCUS31222</name>
</gene>
<dbReference type="Gramene" id="rna-AYBTSS11_LOCUS31222">
    <property type="protein sequence ID" value="CAJ1979011.1"/>
    <property type="gene ID" value="gene-AYBTSS11_LOCUS31222"/>
</dbReference>
<evidence type="ECO:0000313" key="1">
    <source>
        <dbReference type="EMBL" id="CAJ1979011.1"/>
    </source>
</evidence>
<proteinExistence type="predicted"/>